<comment type="caution">
    <text evidence="2">The sequence shown here is derived from an EMBL/GenBank/DDBJ whole genome shotgun (WGS) entry which is preliminary data.</text>
</comment>
<name>A0ABN2G197_9MICO</name>
<reference evidence="2 3" key="1">
    <citation type="journal article" date="2019" name="Int. J. Syst. Evol. Microbiol.">
        <title>The Global Catalogue of Microorganisms (GCM) 10K type strain sequencing project: providing services to taxonomists for standard genome sequencing and annotation.</title>
        <authorList>
            <consortium name="The Broad Institute Genomics Platform"/>
            <consortium name="The Broad Institute Genome Sequencing Center for Infectious Disease"/>
            <person name="Wu L."/>
            <person name="Ma J."/>
        </authorList>
    </citation>
    <scope>NUCLEOTIDE SEQUENCE [LARGE SCALE GENOMIC DNA]</scope>
    <source>
        <strain evidence="2 3">JCM 15575</strain>
    </source>
</reference>
<gene>
    <name evidence="2" type="ORF">GCM10009807_04640</name>
</gene>
<dbReference type="RefSeq" id="WP_344051202.1">
    <property type="nucleotide sequence ID" value="NZ_BAAAPK010000001.1"/>
</dbReference>
<keyword evidence="1" id="KW-0812">Transmembrane</keyword>
<evidence type="ECO:0008006" key="4">
    <source>
        <dbReference type="Google" id="ProtNLM"/>
    </source>
</evidence>
<keyword evidence="1" id="KW-1133">Transmembrane helix</keyword>
<evidence type="ECO:0000256" key="1">
    <source>
        <dbReference type="SAM" id="Phobius"/>
    </source>
</evidence>
<organism evidence="2 3">
    <name type="scientific">Microbacterium lacus</name>
    <dbReference type="NCBI Taxonomy" id="415217"/>
    <lineage>
        <taxon>Bacteria</taxon>
        <taxon>Bacillati</taxon>
        <taxon>Actinomycetota</taxon>
        <taxon>Actinomycetes</taxon>
        <taxon>Micrococcales</taxon>
        <taxon>Microbacteriaceae</taxon>
        <taxon>Microbacterium</taxon>
    </lineage>
</organism>
<keyword evidence="3" id="KW-1185">Reference proteome</keyword>
<dbReference type="Proteomes" id="UP001500596">
    <property type="component" value="Unassembled WGS sequence"/>
</dbReference>
<evidence type="ECO:0000313" key="3">
    <source>
        <dbReference type="Proteomes" id="UP001500596"/>
    </source>
</evidence>
<proteinExistence type="predicted"/>
<dbReference type="InterPro" id="IPR013434">
    <property type="entry name" value="CHP02611"/>
</dbReference>
<keyword evidence="1" id="KW-0472">Membrane</keyword>
<accession>A0ABN2G197</accession>
<feature type="transmembrane region" description="Helical" evidence="1">
    <location>
        <begin position="89"/>
        <end position="107"/>
    </location>
</feature>
<sequence length="141" mass="16308">MPSDQLPSQAEQDALWGGEHLSDDLERTVRSEIEQGERADQPVRRMLRRLRNRVGRHPRLERLYKAVVAVIGGTLTVLGLLLVPLPGPGWLVVFLGLAVLGTEFHWARRIATWLKRQLDRFWAWWKDRRARRRAAQQGETA</sequence>
<evidence type="ECO:0000313" key="2">
    <source>
        <dbReference type="EMBL" id="GAA1663609.1"/>
    </source>
</evidence>
<dbReference type="NCBIfam" id="TIGR02611">
    <property type="entry name" value="TIGR02611 family protein"/>
    <property type="match status" value="1"/>
</dbReference>
<protein>
    <recommendedName>
        <fullName evidence="4">TIGR02611 family protein</fullName>
    </recommendedName>
</protein>
<dbReference type="Pfam" id="PF09656">
    <property type="entry name" value="PGPGW"/>
    <property type="match status" value="1"/>
</dbReference>
<feature type="transmembrane region" description="Helical" evidence="1">
    <location>
        <begin position="63"/>
        <end position="83"/>
    </location>
</feature>
<dbReference type="EMBL" id="BAAAPK010000001">
    <property type="protein sequence ID" value="GAA1663609.1"/>
    <property type="molecule type" value="Genomic_DNA"/>
</dbReference>
<dbReference type="InterPro" id="IPR019099">
    <property type="entry name" value="Uncharacterised_PGPGW_TM"/>
</dbReference>